<name>A0A1R1QJC4_9BACI</name>
<dbReference type="Proteomes" id="UP000187367">
    <property type="component" value="Unassembled WGS sequence"/>
</dbReference>
<dbReference type="CDD" id="cd00586">
    <property type="entry name" value="4HBT"/>
    <property type="match status" value="1"/>
</dbReference>
<accession>A0A1R1QJC4</accession>
<dbReference type="PANTHER" id="PTHR31793:SF24">
    <property type="entry name" value="LONG-CHAIN ACYL-COA THIOESTERASE FADM"/>
    <property type="match status" value="1"/>
</dbReference>
<evidence type="ECO:0000313" key="2">
    <source>
        <dbReference type="Proteomes" id="UP000187367"/>
    </source>
</evidence>
<comment type="caution">
    <text evidence="1">The sequence shown here is derived from an EMBL/GenBank/DDBJ whole genome shotgun (WGS) entry which is preliminary data.</text>
</comment>
<dbReference type="SUPFAM" id="SSF54637">
    <property type="entry name" value="Thioesterase/thiol ester dehydrase-isomerase"/>
    <property type="match status" value="1"/>
</dbReference>
<dbReference type="Gene3D" id="3.10.129.10">
    <property type="entry name" value="Hotdog Thioesterase"/>
    <property type="match status" value="1"/>
</dbReference>
<dbReference type="InterPro" id="IPR029069">
    <property type="entry name" value="HotDog_dom_sf"/>
</dbReference>
<protein>
    <submittedName>
        <fullName evidence="1">Uncharacterized protein</fullName>
    </submittedName>
</protein>
<evidence type="ECO:0000313" key="1">
    <source>
        <dbReference type="EMBL" id="OMI04783.1"/>
    </source>
</evidence>
<dbReference type="OrthoDB" id="9799036at2"/>
<dbReference type="RefSeq" id="WP_076763092.1">
    <property type="nucleotide sequence ID" value="NZ_JARMMH010000001.1"/>
</dbReference>
<gene>
    <name evidence="1" type="ORF">BW143_13035</name>
</gene>
<accession>A0A1R1RJZ8</accession>
<dbReference type="InterPro" id="IPR050563">
    <property type="entry name" value="4-hydroxybenzoyl-CoA_TE"/>
</dbReference>
<organism evidence="1 2">
    <name type="scientific">Bacillus swezeyi</name>
    <dbReference type="NCBI Taxonomy" id="1925020"/>
    <lineage>
        <taxon>Bacteria</taxon>
        <taxon>Bacillati</taxon>
        <taxon>Bacillota</taxon>
        <taxon>Bacilli</taxon>
        <taxon>Bacillales</taxon>
        <taxon>Bacillaceae</taxon>
        <taxon>Bacillus</taxon>
    </lineage>
</organism>
<dbReference type="GO" id="GO:0047617">
    <property type="term" value="F:fatty acyl-CoA hydrolase activity"/>
    <property type="evidence" value="ECO:0007669"/>
    <property type="project" value="TreeGrafter"/>
</dbReference>
<dbReference type="PANTHER" id="PTHR31793">
    <property type="entry name" value="4-HYDROXYBENZOYL-COA THIOESTERASE FAMILY MEMBER"/>
    <property type="match status" value="1"/>
</dbReference>
<dbReference type="EMBL" id="MTJL01000024">
    <property type="protein sequence ID" value="OMI04783.1"/>
    <property type="molecule type" value="Genomic_DNA"/>
</dbReference>
<dbReference type="Pfam" id="PF13279">
    <property type="entry name" value="4HBT_2"/>
    <property type="match status" value="1"/>
</dbReference>
<proteinExistence type="predicted"/>
<dbReference type="AlphaFoldDB" id="A0A1R1QJC4"/>
<keyword evidence="2" id="KW-1185">Reference proteome</keyword>
<sequence>MKLPGYIEEPFDSWCQSFSFFEEVSVRFSETDMFGHMNNVTPFIYFEETRISYFKHLRTMDHLADEHSRTIPVVASQQCDYFQQVMLHENLKIGVKTAAVGNSSLTLHYLAKNEAGTPCFTGKAVMVQIAKDTGTPENWTNEQKAKLLGG</sequence>
<reference evidence="1 2" key="1">
    <citation type="submission" date="2017-01" db="EMBL/GenBank/DDBJ databases">
        <title>Bacillus phylogenomics.</title>
        <authorList>
            <person name="Dunlap C."/>
        </authorList>
    </citation>
    <scope>NUCLEOTIDE SEQUENCE [LARGE SCALE GENOMIC DNA]</scope>
    <source>
        <strain evidence="1 2">NRRL B-41282</strain>
    </source>
</reference>